<dbReference type="AlphaFoldDB" id="A0A3D8J0S4"/>
<organism evidence="6 7">
    <name type="scientific">Helicobacter brantae</name>
    <dbReference type="NCBI Taxonomy" id="375927"/>
    <lineage>
        <taxon>Bacteria</taxon>
        <taxon>Pseudomonadati</taxon>
        <taxon>Campylobacterota</taxon>
        <taxon>Epsilonproteobacteria</taxon>
        <taxon>Campylobacterales</taxon>
        <taxon>Helicobacteraceae</taxon>
        <taxon>Helicobacter</taxon>
    </lineage>
</organism>
<keyword evidence="3" id="KW-0808">Transferase</keyword>
<dbReference type="Proteomes" id="UP000257045">
    <property type="component" value="Unassembled WGS sequence"/>
</dbReference>
<dbReference type="GO" id="GO:0008170">
    <property type="term" value="F:N-methyltransferase activity"/>
    <property type="evidence" value="ECO:0007669"/>
    <property type="project" value="InterPro"/>
</dbReference>
<evidence type="ECO:0000259" key="5">
    <source>
        <dbReference type="Pfam" id="PF01555"/>
    </source>
</evidence>
<comment type="caution">
    <text evidence="6">The sequence shown here is derived from an EMBL/GenBank/DDBJ whole genome shotgun (WGS) entry which is preliminary data.</text>
</comment>
<dbReference type="Gene3D" id="3.40.50.150">
    <property type="entry name" value="Vaccinia Virus protein VP39"/>
    <property type="match status" value="1"/>
</dbReference>
<dbReference type="InterPro" id="IPR002941">
    <property type="entry name" value="DNA_methylase_N4/N6"/>
</dbReference>
<dbReference type="PRINTS" id="PR00508">
    <property type="entry name" value="S21N4MTFRASE"/>
</dbReference>
<dbReference type="InterPro" id="IPR001091">
    <property type="entry name" value="RM_Methyltransferase"/>
</dbReference>
<gene>
    <name evidence="6" type="ORF">CQA58_04625</name>
</gene>
<dbReference type="RefSeq" id="WP_115569555.1">
    <property type="nucleotide sequence ID" value="NZ_NXLV01000006.1"/>
</dbReference>
<dbReference type="EC" id="2.1.1.-" evidence="4"/>
<comment type="similarity">
    <text evidence="1 4">Belongs to the N(4)/N(6)-methyltransferase family.</text>
</comment>
<evidence type="ECO:0000256" key="3">
    <source>
        <dbReference type="ARBA" id="ARBA00022679"/>
    </source>
</evidence>
<dbReference type="GO" id="GO:0003677">
    <property type="term" value="F:DNA binding"/>
    <property type="evidence" value="ECO:0007669"/>
    <property type="project" value="InterPro"/>
</dbReference>
<dbReference type="PROSITE" id="PS00092">
    <property type="entry name" value="N6_MTASE"/>
    <property type="match status" value="1"/>
</dbReference>
<dbReference type="OrthoDB" id="9800801at2"/>
<reference evidence="6 7" key="1">
    <citation type="submission" date="2018-04" db="EMBL/GenBank/DDBJ databases">
        <title>Novel Campyloabacter and Helicobacter Species and Strains.</title>
        <authorList>
            <person name="Mannion A.J."/>
            <person name="Shen Z."/>
            <person name="Fox J.G."/>
        </authorList>
    </citation>
    <scope>NUCLEOTIDE SEQUENCE [LARGE SCALE GENOMIC DNA]</scope>
    <source>
        <strain evidence="6 7">MIT 04-9366</strain>
    </source>
</reference>
<evidence type="ECO:0000256" key="4">
    <source>
        <dbReference type="RuleBase" id="RU362026"/>
    </source>
</evidence>
<dbReference type="EMBL" id="NXLV01000006">
    <property type="protein sequence ID" value="RDU70810.1"/>
    <property type="molecule type" value="Genomic_DNA"/>
</dbReference>
<keyword evidence="2" id="KW-0489">Methyltransferase</keyword>
<proteinExistence type="inferred from homology"/>
<evidence type="ECO:0000256" key="1">
    <source>
        <dbReference type="ARBA" id="ARBA00006594"/>
    </source>
</evidence>
<dbReference type="Pfam" id="PF01555">
    <property type="entry name" value="N6_N4_Mtase"/>
    <property type="match status" value="1"/>
</dbReference>
<dbReference type="InterPro" id="IPR002052">
    <property type="entry name" value="DNA_methylase_N6_adenine_CS"/>
</dbReference>
<dbReference type="SUPFAM" id="SSF53335">
    <property type="entry name" value="S-adenosyl-L-methionine-dependent methyltransferases"/>
    <property type="match status" value="1"/>
</dbReference>
<accession>A0A3D8J0S4</accession>
<evidence type="ECO:0000313" key="6">
    <source>
        <dbReference type="EMBL" id="RDU70810.1"/>
    </source>
</evidence>
<keyword evidence="7" id="KW-1185">Reference proteome</keyword>
<name>A0A3D8J0S4_9HELI</name>
<dbReference type="InterPro" id="IPR029063">
    <property type="entry name" value="SAM-dependent_MTases_sf"/>
</dbReference>
<evidence type="ECO:0000256" key="2">
    <source>
        <dbReference type="ARBA" id="ARBA00022603"/>
    </source>
</evidence>
<feature type="domain" description="DNA methylase N-4/N-6" evidence="5">
    <location>
        <begin position="23"/>
        <end position="219"/>
    </location>
</feature>
<evidence type="ECO:0000313" key="7">
    <source>
        <dbReference type="Proteomes" id="UP000257045"/>
    </source>
</evidence>
<protein>
    <recommendedName>
        <fullName evidence="4">Methyltransferase</fullName>
        <ecNumber evidence="4">2.1.1.-</ecNumber>
    </recommendedName>
</protein>
<sequence length="227" mass="25978">MIRLYNQDCIRVMQSMAKRGEKVDLILTDPPYELNVGGGGIADRIALHRDRKIDFIANGFNYQQCFELFLQIQDTPNIVIFCSNKQIFKFLLFFHSKGLSTTLLTWKKLNPPPLVNNKHIEDLEYLIYVRGAKASFNNSVPIEYKQKCFCSNLVNTKDKIHPTQKNLNHIKRLVSLHSFEGEIVFDPFMGSGVVGIASVMLNRNFIGCELSPLYYTLSKNRIKNLGA</sequence>
<dbReference type="GO" id="GO:0032259">
    <property type="term" value="P:methylation"/>
    <property type="evidence" value="ECO:0007669"/>
    <property type="project" value="UniProtKB-KW"/>
</dbReference>